<dbReference type="EMBL" id="PQFF01000130">
    <property type="protein sequence ID" value="RHZ80130.1"/>
    <property type="molecule type" value="Genomic_DNA"/>
</dbReference>
<sequence>MSTTFDVLAYISSQKGTFASGIVNGIALYKTLSNKTVEFTYRLFIELRQPECEEFVMGDMVFLSGKFCFDAITGNTAGIVLTVSKAIKYPNRILGSWTMVNYPKTRPSVSFSAVCESIINNGISQVNFSIGDNYEGNEMCQHENYLIWLPRTTEIPHYFVVAYAHKLSRWINLKFQENPSLVRLVIRHDKYDHADQSRSRFCGGTTFLPSIVHTLRDFITPFLVHLDLLLFDVRTYFQIPLSISKDIEKQLC</sequence>
<accession>A0A397J5M0</accession>
<dbReference type="Proteomes" id="UP000266861">
    <property type="component" value="Unassembled WGS sequence"/>
</dbReference>
<organism evidence="1 2">
    <name type="scientific">Diversispora epigaea</name>
    <dbReference type="NCBI Taxonomy" id="1348612"/>
    <lineage>
        <taxon>Eukaryota</taxon>
        <taxon>Fungi</taxon>
        <taxon>Fungi incertae sedis</taxon>
        <taxon>Mucoromycota</taxon>
        <taxon>Glomeromycotina</taxon>
        <taxon>Glomeromycetes</taxon>
        <taxon>Diversisporales</taxon>
        <taxon>Diversisporaceae</taxon>
        <taxon>Diversispora</taxon>
    </lineage>
</organism>
<reference evidence="1 2" key="1">
    <citation type="submission" date="2018-08" db="EMBL/GenBank/DDBJ databases">
        <title>Genome and evolution of the arbuscular mycorrhizal fungus Diversispora epigaea (formerly Glomus versiforme) and its bacterial endosymbionts.</title>
        <authorList>
            <person name="Sun X."/>
            <person name="Fei Z."/>
            <person name="Harrison M."/>
        </authorList>
    </citation>
    <scope>NUCLEOTIDE SEQUENCE [LARGE SCALE GENOMIC DNA]</scope>
    <source>
        <strain evidence="1 2">IT104</strain>
    </source>
</reference>
<dbReference type="OrthoDB" id="2480455at2759"/>
<protein>
    <submittedName>
        <fullName evidence="1">Uncharacterized protein</fullName>
    </submittedName>
</protein>
<comment type="caution">
    <text evidence="1">The sequence shown here is derived from an EMBL/GenBank/DDBJ whole genome shotgun (WGS) entry which is preliminary data.</text>
</comment>
<keyword evidence="2" id="KW-1185">Reference proteome</keyword>
<evidence type="ECO:0000313" key="1">
    <source>
        <dbReference type="EMBL" id="RHZ80130.1"/>
    </source>
</evidence>
<evidence type="ECO:0000313" key="2">
    <source>
        <dbReference type="Proteomes" id="UP000266861"/>
    </source>
</evidence>
<dbReference type="AlphaFoldDB" id="A0A397J5M0"/>
<proteinExistence type="predicted"/>
<name>A0A397J5M0_9GLOM</name>
<gene>
    <name evidence="1" type="ORF">Glove_139g121</name>
</gene>